<keyword evidence="2" id="KW-0808">Transferase</keyword>
<keyword evidence="2" id="KW-0723">Serine/threonine-protein kinase</keyword>
<dbReference type="InterPro" id="IPR003594">
    <property type="entry name" value="HATPase_dom"/>
</dbReference>
<evidence type="ECO:0000313" key="3">
    <source>
        <dbReference type="Proteomes" id="UP000007239"/>
    </source>
</evidence>
<dbReference type="Gene3D" id="3.30.565.10">
    <property type="entry name" value="Histidine kinase-like ATPase, C-terminal domain"/>
    <property type="match status" value="1"/>
</dbReference>
<dbReference type="Pfam" id="PF02518">
    <property type="entry name" value="HATPase_c"/>
    <property type="match status" value="1"/>
</dbReference>
<dbReference type="SUPFAM" id="SSF55874">
    <property type="entry name" value="ATPase domain of HSP90 chaperone/DNA topoisomerase II/histidine kinase"/>
    <property type="match status" value="1"/>
</dbReference>
<feature type="domain" description="Histidine kinase/HSP90-like ATPase" evidence="1">
    <location>
        <begin position="48"/>
        <end position="137"/>
    </location>
</feature>
<organism evidence="2 3">
    <name type="scientific">Thermoanaerobacterium xylanolyticum (strain ATCC 49914 / DSM 7097 / LX-11)</name>
    <dbReference type="NCBI Taxonomy" id="858215"/>
    <lineage>
        <taxon>Bacteria</taxon>
        <taxon>Bacillati</taxon>
        <taxon>Bacillota</taxon>
        <taxon>Clostridia</taxon>
        <taxon>Thermoanaerobacterales</taxon>
        <taxon>Thermoanaerobacteraceae</taxon>
        <taxon>Thermoanaerobacterium</taxon>
    </lineage>
</organism>
<gene>
    <name evidence="2" type="ordered locus">Thexy_1588</name>
</gene>
<evidence type="ECO:0000313" key="2">
    <source>
        <dbReference type="EMBL" id="AEF17619.1"/>
    </source>
</evidence>
<dbReference type="InterPro" id="IPR036890">
    <property type="entry name" value="HATPase_C_sf"/>
</dbReference>
<dbReference type="GO" id="GO:0004674">
    <property type="term" value="F:protein serine/threonine kinase activity"/>
    <property type="evidence" value="ECO:0007669"/>
    <property type="project" value="UniProtKB-KW"/>
</dbReference>
<reference evidence="2" key="1">
    <citation type="submission" date="2011-05" db="EMBL/GenBank/DDBJ databases">
        <title>Complete sequence of Thermoanaerobacterium xylanolyticum LX-11.</title>
        <authorList>
            <consortium name="US DOE Joint Genome Institute"/>
            <person name="Lucas S."/>
            <person name="Han J."/>
            <person name="Lapidus A."/>
            <person name="Cheng J.-F."/>
            <person name="Goodwin L."/>
            <person name="Pitluck S."/>
            <person name="Peters L."/>
            <person name="Mikhailova N."/>
            <person name="Lu M."/>
            <person name="Han C."/>
            <person name="Tapia R."/>
            <person name="Land M."/>
            <person name="Hauser L."/>
            <person name="Kyrpides N."/>
            <person name="Ivanova N."/>
            <person name="Pagani I."/>
            <person name="Hemme C."/>
            <person name="Woyke T."/>
        </authorList>
    </citation>
    <scope>NUCLEOTIDE SEQUENCE</scope>
    <source>
        <strain evidence="2">LX-11</strain>
    </source>
</reference>
<keyword evidence="2" id="KW-0418">Kinase</keyword>
<evidence type="ECO:0000259" key="1">
    <source>
        <dbReference type="Pfam" id="PF02518"/>
    </source>
</evidence>
<name>F6BHE6_THEXL</name>
<dbReference type="STRING" id="858215.Thexy_1588"/>
<dbReference type="KEGG" id="txy:Thexy_1588"/>
<proteinExistence type="predicted"/>
<dbReference type="eggNOG" id="COG2172">
    <property type="taxonomic scope" value="Bacteria"/>
</dbReference>
<protein>
    <submittedName>
        <fullName evidence="2">Putative anti-sigma regulatory factor, serine/threonine protein kinase</fullName>
    </submittedName>
</protein>
<keyword evidence="3" id="KW-1185">Reference proteome</keyword>
<dbReference type="EMBL" id="CP002739">
    <property type="protein sequence ID" value="AEF17619.1"/>
    <property type="molecule type" value="Genomic_DNA"/>
</dbReference>
<dbReference type="HOGENOM" id="CLU_129722_0_0_9"/>
<sequence>MKPYTMDFDVKARDFSSAGESSSKFRKTLLMLSIPSDIVRRASIAAYEAEMNIVIHSYGGKMHFEIYSDKILIIAEDTGPGIKDLELAMKEGYSTAPKEVIEMGFGAGMGLPNMKRNADTMEIVSHDERGTKIVMTINF</sequence>
<dbReference type="Proteomes" id="UP000007239">
    <property type="component" value="Chromosome"/>
</dbReference>
<accession>F6BHE6</accession>
<dbReference type="AlphaFoldDB" id="F6BHE6"/>